<dbReference type="InterPro" id="IPR036388">
    <property type="entry name" value="WH-like_DNA-bd_sf"/>
</dbReference>
<accession>A0AAV3U5U1</accession>
<dbReference type="PRINTS" id="PR00035">
    <property type="entry name" value="HTHGNTR"/>
</dbReference>
<evidence type="ECO:0000256" key="3">
    <source>
        <dbReference type="ARBA" id="ARBA00023163"/>
    </source>
</evidence>
<evidence type="ECO:0000313" key="5">
    <source>
        <dbReference type="EMBL" id="GAA4949334.1"/>
    </source>
</evidence>
<proteinExistence type="predicted"/>
<keyword evidence="1" id="KW-0805">Transcription regulation</keyword>
<reference evidence="6" key="1">
    <citation type="journal article" date="2019" name="Int. J. Syst. Evol. Microbiol.">
        <title>The Global Catalogue of Microorganisms (GCM) 10K type strain sequencing project: providing services to taxonomists for standard genome sequencing and annotation.</title>
        <authorList>
            <consortium name="The Broad Institute Genomics Platform"/>
            <consortium name="The Broad Institute Genome Sequencing Center for Infectious Disease"/>
            <person name="Wu L."/>
            <person name="Ma J."/>
        </authorList>
    </citation>
    <scope>NUCLEOTIDE SEQUENCE [LARGE SCALE GENOMIC DNA]</scope>
    <source>
        <strain evidence="6">JCM 19134</strain>
    </source>
</reference>
<dbReference type="InterPro" id="IPR036390">
    <property type="entry name" value="WH_DNA-bd_sf"/>
</dbReference>
<dbReference type="RefSeq" id="WP_345424517.1">
    <property type="nucleotide sequence ID" value="NZ_AP031496.1"/>
</dbReference>
<dbReference type="GO" id="GO:0003677">
    <property type="term" value="F:DNA binding"/>
    <property type="evidence" value="ECO:0007669"/>
    <property type="project" value="UniProtKB-KW"/>
</dbReference>
<dbReference type="EMBL" id="BAABLX010000028">
    <property type="protein sequence ID" value="GAA4949334.1"/>
    <property type="molecule type" value="Genomic_DNA"/>
</dbReference>
<evidence type="ECO:0000313" key="6">
    <source>
        <dbReference type="Proteomes" id="UP001409585"/>
    </source>
</evidence>
<dbReference type="Pfam" id="PF00392">
    <property type="entry name" value="GntR"/>
    <property type="match status" value="1"/>
</dbReference>
<dbReference type="SMART" id="SM00895">
    <property type="entry name" value="FCD"/>
    <property type="match status" value="1"/>
</dbReference>
<name>A0AAV3U5U1_9ALTE</name>
<keyword evidence="6" id="KW-1185">Reference proteome</keyword>
<gene>
    <name evidence="5" type="ORF">GCM10025791_31930</name>
</gene>
<comment type="caution">
    <text evidence="5">The sequence shown here is derived from an EMBL/GenBank/DDBJ whole genome shotgun (WGS) entry which is preliminary data.</text>
</comment>
<sequence length="244" mass="27251">MASSNRKRNPSLTQNLVSEITGSIQSGGFVPGDKLPTESVLMQQYGVSRTVVREAISKLQASGMVETRHGIGTFVLRTSERKITIDPATITTLEDVIAVLELRISLEVEAAALAAERRSEMQLKELKIALDNMLSGQNSDKDDVESDFEFHQCITRAAGNRYFTEILEHLGKSIIPRTRLKCANFSGDDLRNYLTRVNMEHEDIYLAIARQDAAAARAAMRMHLTNSKERHRALYAEAKESLQE</sequence>
<evidence type="ECO:0000259" key="4">
    <source>
        <dbReference type="PROSITE" id="PS50949"/>
    </source>
</evidence>
<protein>
    <submittedName>
        <fullName evidence="5">FadR/GntR family transcriptional regulator</fullName>
    </submittedName>
</protein>
<dbReference type="Gene3D" id="1.10.10.10">
    <property type="entry name" value="Winged helix-like DNA-binding domain superfamily/Winged helix DNA-binding domain"/>
    <property type="match status" value="1"/>
</dbReference>
<dbReference type="CDD" id="cd07377">
    <property type="entry name" value="WHTH_GntR"/>
    <property type="match status" value="1"/>
</dbReference>
<dbReference type="SMART" id="SM00345">
    <property type="entry name" value="HTH_GNTR"/>
    <property type="match status" value="1"/>
</dbReference>
<dbReference type="SUPFAM" id="SSF48008">
    <property type="entry name" value="GntR ligand-binding domain-like"/>
    <property type="match status" value="1"/>
</dbReference>
<feature type="domain" description="HTH gntR-type" evidence="4">
    <location>
        <begin position="10"/>
        <end position="78"/>
    </location>
</feature>
<evidence type="ECO:0000256" key="1">
    <source>
        <dbReference type="ARBA" id="ARBA00023015"/>
    </source>
</evidence>
<keyword evidence="2" id="KW-0238">DNA-binding</keyword>
<dbReference type="PANTHER" id="PTHR43537">
    <property type="entry name" value="TRANSCRIPTIONAL REGULATOR, GNTR FAMILY"/>
    <property type="match status" value="1"/>
</dbReference>
<keyword evidence="3" id="KW-0804">Transcription</keyword>
<dbReference type="Proteomes" id="UP001409585">
    <property type="component" value="Unassembled WGS sequence"/>
</dbReference>
<dbReference type="SUPFAM" id="SSF46785">
    <property type="entry name" value="Winged helix' DNA-binding domain"/>
    <property type="match status" value="1"/>
</dbReference>
<dbReference type="InterPro" id="IPR008920">
    <property type="entry name" value="TF_FadR/GntR_C"/>
</dbReference>
<dbReference type="PANTHER" id="PTHR43537:SF5">
    <property type="entry name" value="UXU OPERON TRANSCRIPTIONAL REGULATOR"/>
    <property type="match status" value="1"/>
</dbReference>
<evidence type="ECO:0000256" key="2">
    <source>
        <dbReference type="ARBA" id="ARBA00023125"/>
    </source>
</evidence>
<dbReference type="Pfam" id="PF07729">
    <property type="entry name" value="FCD"/>
    <property type="match status" value="1"/>
</dbReference>
<dbReference type="InterPro" id="IPR000524">
    <property type="entry name" value="Tscrpt_reg_HTH_GntR"/>
</dbReference>
<dbReference type="InterPro" id="IPR011711">
    <property type="entry name" value="GntR_C"/>
</dbReference>
<dbReference type="Gene3D" id="1.20.120.530">
    <property type="entry name" value="GntR ligand-binding domain-like"/>
    <property type="match status" value="1"/>
</dbReference>
<dbReference type="PROSITE" id="PS50949">
    <property type="entry name" value="HTH_GNTR"/>
    <property type="match status" value="1"/>
</dbReference>
<dbReference type="AlphaFoldDB" id="A0AAV3U5U1"/>
<organism evidence="5 6">
    <name type="scientific">Halioxenophilus aromaticivorans</name>
    <dbReference type="NCBI Taxonomy" id="1306992"/>
    <lineage>
        <taxon>Bacteria</taxon>
        <taxon>Pseudomonadati</taxon>
        <taxon>Pseudomonadota</taxon>
        <taxon>Gammaproteobacteria</taxon>
        <taxon>Alteromonadales</taxon>
        <taxon>Alteromonadaceae</taxon>
        <taxon>Halioxenophilus</taxon>
    </lineage>
</organism>
<dbReference type="GO" id="GO:0003700">
    <property type="term" value="F:DNA-binding transcription factor activity"/>
    <property type="evidence" value="ECO:0007669"/>
    <property type="project" value="InterPro"/>
</dbReference>